<sequence>MLSYQQIPASKKAVVFDLDDTLIPQKDYDLQVYYLFANFIEYLATFPPAKDMLAFMEKRYYAHGQKGMFEEVQQTFGIESKYQENLKLLFSNAKLPLKLLLFKEALALMQELVVNRIAIFILTAGNAQQQLNKIRQTEWNGLDQYLKVYFADEYQSEHDALNVLMKENGFKSDELLLIGNSEIRKKLATNSKVDFLTFLQA</sequence>
<evidence type="ECO:0000313" key="1">
    <source>
        <dbReference type="EMBL" id="RKD16126.1"/>
    </source>
</evidence>
<dbReference type="Proteomes" id="UP000283433">
    <property type="component" value="Unassembled WGS sequence"/>
</dbReference>
<comment type="caution">
    <text evidence="1">The sequence shown here is derived from an EMBL/GenBank/DDBJ whole genome shotgun (WGS) entry which is preliminary data.</text>
</comment>
<dbReference type="RefSeq" id="WP_120181622.1">
    <property type="nucleotide sequence ID" value="NZ_MBTA01000023.1"/>
</dbReference>
<reference evidence="1 2" key="1">
    <citation type="submission" date="2016-07" db="EMBL/GenBank/DDBJ databases">
        <title>Genome of Pelobium manganitolerans.</title>
        <authorList>
            <person name="Wu S."/>
            <person name="Wang G."/>
        </authorList>
    </citation>
    <scope>NUCLEOTIDE SEQUENCE [LARGE SCALE GENOMIC DNA]</scope>
    <source>
        <strain evidence="1 2">YS-25</strain>
    </source>
</reference>
<dbReference type="OrthoDB" id="791795at2"/>
<proteinExistence type="predicted"/>
<dbReference type="Gene3D" id="3.40.50.1000">
    <property type="entry name" value="HAD superfamily/HAD-like"/>
    <property type="match status" value="1"/>
</dbReference>
<dbReference type="AlphaFoldDB" id="A0A419S5Y7"/>
<evidence type="ECO:0008006" key="3">
    <source>
        <dbReference type="Google" id="ProtNLM"/>
    </source>
</evidence>
<dbReference type="Pfam" id="PF13419">
    <property type="entry name" value="HAD_2"/>
    <property type="match status" value="1"/>
</dbReference>
<accession>A0A419S5Y7</accession>
<evidence type="ECO:0000313" key="2">
    <source>
        <dbReference type="Proteomes" id="UP000283433"/>
    </source>
</evidence>
<dbReference type="EMBL" id="MBTA01000023">
    <property type="protein sequence ID" value="RKD16126.1"/>
    <property type="molecule type" value="Genomic_DNA"/>
</dbReference>
<keyword evidence="2" id="KW-1185">Reference proteome</keyword>
<dbReference type="InterPro" id="IPR023214">
    <property type="entry name" value="HAD_sf"/>
</dbReference>
<dbReference type="InterPro" id="IPR041492">
    <property type="entry name" value="HAD_2"/>
</dbReference>
<organism evidence="1 2">
    <name type="scientific">Pelobium manganitolerans</name>
    <dbReference type="NCBI Taxonomy" id="1842495"/>
    <lineage>
        <taxon>Bacteria</taxon>
        <taxon>Pseudomonadati</taxon>
        <taxon>Bacteroidota</taxon>
        <taxon>Sphingobacteriia</taxon>
        <taxon>Sphingobacteriales</taxon>
        <taxon>Sphingobacteriaceae</taxon>
        <taxon>Pelobium</taxon>
    </lineage>
</organism>
<protein>
    <recommendedName>
        <fullName evidence="3">Haloacid dehalogenase</fullName>
    </recommendedName>
</protein>
<dbReference type="SUPFAM" id="SSF56784">
    <property type="entry name" value="HAD-like"/>
    <property type="match status" value="1"/>
</dbReference>
<name>A0A419S5Y7_9SPHI</name>
<dbReference type="InterPro" id="IPR036412">
    <property type="entry name" value="HAD-like_sf"/>
</dbReference>
<gene>
    <name evidence="1" type="ORF">BCY91_04355</name>
</gene>
<dbReference type="Gene3D" id="1.10.150.520">
    <property type="match status" value="1"/>
</dbReference>